<organism evidence="2 3">
    <name type="scientific">Xenopus laevis</name>
    <name type="common">African clawed frog</name>
    <dbReference type="NCBI Taxonomy" id="8355"/>
    <lineage>
        <taxon>Eukaryota</taxon>
        <taxon>Metazoa</taxon>
        <taxon>Chordata</taxon>
        <taxon>Craniata</taxon>
        <taxon>Vertebrata</taxon>
        <taxon>Euteleostomi</taxon>
        <taxon>Amphibia</taxon>
        <taxon>Batrachia</taxon>
        <taxon>Anura</taxon>
        <taxon>Pipoidea</taxon>
        <taxon>Pipidae</taxon>
        <taxon>Xenopodinae</taxon>
        <taxon>Xenopus</taxon>
        <taxon>Xenopus</taxon>
    </lineage>
</organism>
<dbReference type="EMBL" id="CM004477">
    <property type="protein sequence ID" value="OCT74496.1"/>
    <property type="molecule type" value="Genomic_DNA"/>
</dbReference>
<protein>
    <submittedName>
        <fullName evidence="2">Uncharacterized protein</fullName>
    </submittedName>
</protein>
<gene>
    <name evidence="2" type="ORF">XELAEV_18033476mg</name>
</gene>
<dbReference type="AlphaFoldDB" id="A0A974CKV3"/>
<feature type="compositionally biased region" description="Basic and acidic residues" evidence="1">
    <location>
        <begin position="161"/>
        <end position="173"/>
    </location>
</feature>
<evidence type="ECO:0000313" key="2">
    <source>
        <dbReference type="EMBL" id="OCT74496.1"/>
    </source>
</evidence>
<evidence type="ECO:0000256" key="1">
    <source>
        <dbReference type="SAM" id="MobiDB-lite"/>
    </source>
</evidence>
<feature type="compositionally biased region" description="Polar residues" evidence="1">
    <location>
        <begin position="174"/>
        <end position="191"/>
    </location>
</feature>
<reference evidence="3" key="1">
    <citation type="journal article" date="2016" name="Nature">
        <title>Genome evolution in the allotetraploid frog Xenopus laevis.</title>
        <authorList>
            <person name="Session A.M."/>
            <person name="Uno Y."/>
            <person name="Kwon T."/>
            <person name="Chapman J.A."/>
            <person name="Toyoda A."/>
            <person name="Takahashi S."/>
            <person name="Fukui A."/>
            <person name="Hikosaka A."/>
            <person name="Suzuki A."/>
            <person name="Kondo M."/>
            <person name="van Heeringen S.J."/>
            <person name="Quigley I."/>
            <person name="Heinz S."/>
            <person name="Ogino H."/>
            <person name="Ochi H."/>
            <person name="Hellsten U."/>
            <person name="Lyons J.B."/>
            <person name="Simakov O."/>
            <person name="Putnam N."/>
            <person name="Stites J."/>
            <person name="Kuroki Y."/>
            <person name="Tanaka T."/>
            <person name="Michiue T."/>
            <person name="Watanabe M."/>
            <person name="Bogdanovic O."/>
            <person name="Lister R."/>
            <person name="Georgiou G."/>
            <person name="Paranjpe S.S."/>
            <person name="van Kruijsbergen I."/>
            <person name="Shu S."/>
            <person name="Carlson J."/>
            <person name="Kinoshita T."/>
            <person name="Ohta Y."/>
            <person name="Mawaribuchi S."/>
            <person name="Jenkins J."/>
            <person name="Grimwood J."/>
            <person name="Schmutz J."/>
            <person name="Mitros T."/>
            <person name="Mozaffari S.V."/>
            <person name="Suzuki Y."/>
            <person name="Haramoto Y."/>
            <person name="Yamamoto T.S."/>
            <person name="Takagi C."/>
            <person name="Heald R."/>
            <person name="Miller K."/>
            <person name="Haudenschild C."/>
            <person name="Kitzman J."/>
            <person name="Nakayama T."/>
            <person name="Izutsu Y."/>
            <person name="Robert J."/>
            <person name="Fortriede J."/>
            <person name="Burns K."/>
            <person name="Lotay V."/>
            <person name="Karimi K."/>
            <person name="Yasuoka Y."/>
            <person name="Dichmann D.S."/>
            <person name="Flajnik M.F."/>
            <person name="Houston D.W."/>
            <person name="Shendure J."/>
            <person name="DuPasquier L."/>
            <person name="Vize P.D."/>
            <person name="Zorn A.M."/>
            <person name="Ito M."/>
            <person name="Marcotte E.M."/>
            <person name="Wallingford J.B."/>
            <person name="Ito Y."/>
            <person name="Asashima M."/>
            <person name="Ueno N."/>
            <person name="Matsuda Y."/>
            <person name="Veenstra G.J."/>
            <person name="Fujiyama A."/>
            <person name="Harland R.M."/>
            <person name="Taira M."/>
            <person name="Rokhsar D.S."/>
        </authorList>
    </citation>
    <scope>NUCLEOTIDE SEQUENCE [LARGE SCALE GENOMIC DNA]</scope>
    <source>
        <strain evidence="3">J</strain>
    </source>
</reference>
<dbReference type="Proteomes" id="UP000694892">
    <property type="component" value="Chromosome 6S"/>
</dbReference>
<evidence type="ECO:0000313" key="3">
    <source>
        <dbReference type="Proteomes" id="UP000694892"/>
    </source>
</evidence>
<name>A0A974CKV3_XENLA</name>
<sequence length="219" mass="25607">MEKCNMQKIVYDLHLCTLAEYYKLQRIPRGLRSHLRPSMFSDDMDFKNKWEAILNKCSMDIMLLMMERLQKEMPSLTAKIEDAERKTRAAVPAEQFQAVQPKLEESLRHFRLKLEARKRGKFHRDETDYTEGRVYRWTPRDGYQNRPQQGAERGPMVYGGRTDRDQPLGRDVHSTASSSPSSFLYGSQESISSDRTDGGGVGRGIVPRRPPRRRKKLRW</sequence>
<feature type="region of interest" description="Disordered" evidence="1">
    <location>
        <begin position="139"/>
        <end position="219"/>
    </location>
</feature>
<feature type="compositionally biased region" description="Basic residues" evidence="1">
    <location>
        <begin position="209"/>
        <end position="219"/>
    </location>
</feature>
<accession>A0A974CKV3</accession>
<proteinExistence type="predicted"/>